<dbReference type="Proteomes" id="UP000196138">
    <property type="component" value="Chromosome"/>
</dbReference>
<organism evidence="1 2">
    <name type="scientific">Comamonas serinivorans</name>
    <dbReference type="NCBI Taxonomy" id="1082851"/>
    <lineage>
        <taxon>Bacteria</taxon>
        <taxon>Pseudomonadati</taxon>
        <taxon>Pseudomonadota</taxon>
        <taxon>Betaproteobacteria</taxon>
        <taxon>Burkholderiales</taxon>
        <taxon>Comamonadaceae</taxon>
        <taxon>Comamonas</taxon>
    </lineage>
</organism>
<evidence type="ECO:0000313" key="1">
    <source>
        <dbReference type="EMBL" id="ARU05314.1"/>
    </source>
</evidence>
<protein>
    <submittedName>
        <fullName evidence="1">Uncharacterized protein</fullName>
    </submittedName>
</protein>
<dbReference type="AlphaFoldDB" id="A0A1Y0ENU9"/>
<name>A0A1Y0ENU9_9BURK</name>
<keyword evidence="2" id="KW-1185">Reference proteome</keyword>
<proteinExistence type="predicted"/>
<accession>A0A1Y0ENU9</accession>
<reference evidence="1 2" key="1">
    <citation type="submission" date="2017-05" db="EMBL/GenBank/DDBJ databases">
        <authorList>
            <person name="Song R."/>
            <person name="Chenine A.L."/>
            <person name="Ruprecht R.M."/>
        </authorList>
    </citation>
    <scope>NUCLEOTIDE SEQUENCE [LARGE SCALE GENOMIC DNA]</scope>
    <source>
        <strain evidence="1 2">DSM 26136</strain>
    </source>
</reference>
<dbReference type="EMBL" id="CP021455">
    <property type="protein sequence ID" value="ARU05314.1"/>
    <property type="molecule type" value="Genomic_DNA"/>
</dbReference>
<evidence type="ECO:0000313" key="2">
    <source>
        <dbReference type="Proteomes" id="UP000196138"/>
    </source>
</evidence>
<sequence length="74" mass="7937">MRKIRKLVMIEAHLSTLLLWQTGHARQACASVRCKPRVAPAVTRCGREGRRPGADAAAVLADPIAPLLDNGALP</sequence>
<gene>
    <name evidence="1" type="ORF">CCO03_12025</name>
</gene>
<dbReference type="KEGG" id="cser:CCO03_12025"/>